<dbReference type="InterPro" id="IPR021765">
    <property type="entry name" value="UstYa-like"/>
</dbReference>
<evidence type="ECO:0000256" key="1">
    <source>
        <dbReference type="ARBA" id="ARBA00004685"/>
    </source>
</evidence>
<dbReference type="EMBL" id="NCSJ02000080">
    <property type="protein sequence ID" value="RFU31226.1"/>
    <property type="molecule type" value="Genomic_DNA"/>
</dbReference>
<sequence>MALLNGEGQDEEWLMDEAESDREESGSSSNFAHKPKQTHWGFLGSVCLNLLFISYILFSYLSGLRQSSLQTPIYSPAASAIEYMTVTFNPGDDERGSQSPYFDLSDSADALWEDLDRVILQIDKKSAQKLPVKTLGIPGIPGFYVITLDVFHQLHCLNLVRKSLFPERYNLWDGIDENYAQRHQLHCIDQLRQSITCSADIAPIPWKWVEEAQQSFPTSETIHTCRNFTNIRNWAAKHALPGGFNGFDSKTRVEW</sequence>
<keyword evidence="4" id="KW-0812">Transmembrane</keyword>
<dbReference type="GO" id="GO:0043386">
    <property type="term" value="P:mycotoxin biosynthetic process"/>
    <property type="evidence" value="ECO:0007669"/>
    <property type="project" value="InterPro"/>
</dbReference>
<evidence type="ECO:0000256" key="3">
    <source>
        <dbReference type="SAM" id="MobiDB-lite"/>
    </source>
</evidence>
<evidence type="ECO:0000256" key="2">
    <source>
        <dbReference type="ARBA" id="ARBA00035112"/>
    </source>
</evidence>
<feature type="non-terminal residue" evidence="5">
    <location>
        <position position="255"/>
    </location>
</feature>
<comment type="caution">
    <text evidence="5">The sequence shown here is derived from an EMBL/GenBank/DDBJ whole genome shotgun (WGS) entry which is preliminary data.</text>
</comment>
<dbReference type="OMA" id="HCYEQLR"/>
<evidence type="ECO:0000256" key="4">
    <source>
        <dbReference type="SAM" id="Phobius"/>
    </source>
</evidence>
<feature type="non-terminal residue" evidence="5">
    <location>
        <position position="1"/>
    </location>
</feature>
<evidence type="ECO:0000313" key="6">
    <source>
        <dbReference type="Proteomes" id="UP000258309"/>
    </source>
</evidence>
<dbReference type="Proteomes" id="UP000258309">
    <property type="component" value="Unassembled WGS sequence"/>
</dbReference>
<feature type="region of interest" description="Disordered" evidence="3">
    <location>
        <begin position="1"/>
        <end position="32"/>
    </location>
</feature>
<dbReference type="OrthoDB" id="3687641at2759"/>
<comment type="similarity">
    <text evidence="2">Belongs to the ustYa family.</text>
</comment>
<reference evidence="5 6" key="1">
    <citation type="submission" date="2018-05" db="EMBL/GenBank/DDBJ databases">
        <title>Draft genome sequence of Scytalidium lignicola DSM 105466, a ubiquitous saprotrophic fungus.</title>
        <authorList>
            <person name="Buettner E."/>
            <person name="Gebauer A.M."/>
            <person name="Hofrichter M."/>
            <person name="Liers C."/>
            <person name="Kellner H."/>
        </authorList>
    </citation>
    <scope>NUCLEOTIDE SEQUENCE [LARGE SCALE GENOMIC DNA]</scope>
    <source>
        <strain evidence="5 6">DSM 105466</strain>
    </source>
</reference>
<evidence type="ECO:0000313" key="5">
    <source>
        <dbReference type="EMBL" id="RFU31226.1"/>
    </source>
</evidence>
<evidence type="ECO:0008006" key="7">
    <source>
        <dbReference type="Google" id="ProtNLM"/>
    </source>
</evidence>
<dbReference type="PANTHER" id="PTHR33365">
    <property type="entry name" value="YALI0B05434P"/>
    <property type="match status" value="1"/>
</dbReference>
<dbReference type="AlphaFoldDB" id="A0A3E2HCT9"/>
<dbReference type="STRING" id="5539.A0A3E2HCT9"/>
<keyword evidence="6" id="KW-1185">Reference proteome</keyword>
<comment type="pathway">
    <text evidence="1">Mycotoxin biosynthesis.</text>
</comment>
<name>A0A3E2HCT9_SCYLI</name>
<proteinExistence type="inferred from homology"/>
<dbReference type="Pfam" id="PF11807">
    <property type="entry name" value="UstYa"/>
    <property type="match status" value="1"/>
</dbReference>
<keyword evidence="4" id="KW-1133">Transmembrane helix</keyword>
<organism evidence="5 6">
    <name type="scientific">Scytalidium lignicola</name>
    <name type="common">Hyphomycete</name>
    <dbReference type="NCBI Taxonomy" id="5539"/>
    <lineage>
        <taxon>Eukaryota</taxon>
        <taxon>Fungi</taxon>
        <taxon>Dikarya</taxon>
        <taxon>Ascomycota</taxon>
        <taxon>Pezizomycotina</taxon>
        <taxon>Leotiomycetes</taxon>
        <taxon>Leotiomycetes incertae sedis</taxon>
        <taxon>Scytalidium</taxon>
    </lineage>
</organism>
<gene>
    <name evidence="5" type="ORF">B7463_g5110</name>
</gene>
<accession>A0A3E2HCT9</accession>
<keyword evidence="4" id="KW-0472">Membrane</keyword>
<dbReference type="PANTHER" id="PTHR33365:SF4">
    <property type="entry name" value="CYCLOCHLOROTINE BIOSYNTHESIS PROTEIN O"/>
    <property type="match status" value="1"/>
</dbReference>
<protein>
    <recommendedName>
        <fullName evidence="7">Tat pathway signal sequence</fullName>
    </recommendedName>
</protein>
<feature type="compositionally biased region" description="Acidic residues" evidence="3">
    <location>
        <begin position="8"/>
        <end position="22"/>
    </location>
</feature>
<feature type="transmembrane region" description="Helical" evidence="4">
    <location>
        <begin position="40"/>
        <end position="61"/>
    </location>
</feature>